<reference evidence="1" key="1">
    <citation type="journal article" date="2022" name="Plant J.">
        <title>Strategies of tolerance reflected in two North American maple genomes.</title>
        <authorList>
            <person name="McEvoy S.L."/>
            <person name="Sezen U.U."/>
            <person name="Trouern-Trend A."/>
            <person name="McMahon S.M."/>
            <person name="Schaberg P.G."/>
            <person name="Yang J."/>
            <person name="Wegrzyn J.L."/>
            <person name="Swenson N.G."/>
        </authorList>
    </citation>
    <scope>NUCLEOTIDE SEQUENCE</scope>
    <source>
        <strain evidence="1">91603</strain>
    </source>
</reference>
<dbReference type="EMBL" id="JAJSOW010000104">
    <property type="protein sequence ID" value="KAI9169278.1"/>
    <property type="molecule type" value="Genomic_DNA"/>
</dbReference>
<gene>
    <name evidence="1" type="ORF">LWI28_010006</name>
</gene>
<dbReference type="AlphaFoldDB" id="A0AAD5NN42"/>
<comment type="caution">
    <text evidence="1">The sequence shown here is derived from an EMBL/GenBank/DDBJ whole genome shotgun (WGS) entry which is preliminary data.</text>
</comment>
<name>A0AAD5NN42_ACENE</name>
<sequence>MCFSIGAKSSDILYNNLVFLVGGDFTSLTLYVHLCGHVWAKLGSQTDVIPQADPLLQRDFSVSLLRLRLRS</sequence>
<proteinExistence type="predicted"/>
<organism evidence="1 2">
    <name type="scientific">Acer negundo</name>
    <name type="common">Box elder</name>
    <dbReference type="NCBI Taxonomy" id="4023"/>
    <lineage>
        <taxon>Eukaryota</taxon>
        <taxon>Viridiplantae</taxon>
        <taxon>Streptophyta</taxon>
        <taxon>Embryophyta</taxon>
        <taxon>Tracheophyta</taxon>
        <taxon>Spermatophyta</taxon>
        <taxon>Magnoliopsida</taxon>
        <taxon>eudicotyledons</taxon>
        <taxon>Gunneridae</taxon>
        <taxon>Pentapetalae</taxon>
        <taxon>rosids</taxon>
        <taxon>malvids</taxon>
        <taxon>Sapindales</taxon>
        <taxon>Sapindaceae</taxon>
        <taxon>Hippocastanoideae</taxon>
        <taxon>Acereae</taxon>
        <taxon>Acer</taxon>
    </lineage>
</organism>
<evidence type="ECO:0000313" key="1">
    <source>
        <dbReference type="EMBL" id="KAI9169278.1"/>
    </source>
</evidence>
<dbReference type="Proteomes" id="UP001064489">
    <property type="component" value="Chromosome 7"/>
</dbReference>
<protein>
    <submittedName>
        <fullName evidence="1">Uncharacterized protein</fullName>
    </submittedName>
</protein>
<reference evidence="1" key="2">
    <citation type="submission" date="2023-02" db="EMBL/GenBank/DDBJ databases">
        <authorList>
            <person name="Swenson N.G."/>
            <person name="Wegrzyn J.L."/>
            <person name="Mcevoy S.L."/>
        </authorList>
    </citation>
    <scope>NUCLEOTIDE SEQUENCE</scope>
    <source>
        <strain evidence="1">91603</strain>
        <tissue evidence="1">Leaf</tissue>
    </source>
</reference>
<keyword evidence="2" id="KW-1185">Reference proteome</keyword>
<accession>A0AAD5NN42</accession>
<evidence type="ECO:0000313" key="2">
    <source>
        <dbReference type="Proteomes" id="UP001064489"/>
    </source>
</evidence>